<dbReference type="OrthoDB" id="5369841at2759"/>
<accession>A0A9P4IK28</accession>
<dbReference type="AlphaFoldDB" id="A0A9P4IK28"/>
<evidence type="ECO:0000313" key="2">
    <source>
        <dbReference type="EMBL" id="KAF2100759.1"/>
    </source>
</evidence>
<sequence>MDPQSIAFTPRDDIWRWQTEMLRVQQVQADHAERLQRLERRQEEDARMKSVWGTSSPFPGVLSGTPQQAPLSQPPVDAFTGFDDQQTNLIGSLHLDADEEPRRIGATSRANSVRFDESANQGHWSHASRTSIDLIPRTGSGLSGAHPMIERTYSHKSDGRQSSAGHSVLSMASGRANSLGIDTTFGLSNASSTDLPGLAPGLFLLGSVPCIIRCWLTTKFKHDSLLYAAVCTGSYTSSISSHLVEQLGYSERVKECIGGVRRIKLDVYLPEAITHPASSRSGSPAPQLPFINVEFTVQETSQTCEQSKAIQVVIGSDVLRAHSADILFSSNRMTLFDDERTKVTIPLVRPEDERAFKTLLTTSSERSPKSVLAKDQAIQANGSFRERSPFAPSETVSAERDSSAPTGAGHDTGTTSSTFDFSHDSTAPASATSSSPHPELAAPSAKQQTDSGAAPSGAIGVTRSGSSPAIWGNWRRDSESKPAPGQLDWARASKGDTSTLSSYQRRDQGIKVLKPQKSSSRTASTTQAASVSTSSPMTTTSAAPQSRFFDDGRRRSMSSESRPGAGTGSSGTTKEKENGGTGNGKPRSNNPLGGASAFSWMKSGAGPAQTGNK</sequence>
<keyword evidence="3" id="KW-1185">Reference proteome</keyword>
<evidence type="ECO:0000256" key="1">
    <source>
        <dbReference type="SAM" id="MobiDB-lite"/>
    </source>
</evidence>
<evidence type="ECO:0000313" key="3">
    <source>
        <dbReference type="Proteomes" id="UP000799772"/>
    </source>
</evidence>
<protein>
    <recommendedName>
        <fullName evidence="4">Ubiquitin carboxyl-terminal hydrolase 19</fullName>
    </recommendedName>
</protein>
<dbReference type="EMBL" id="ML978124">
    <property type="protein sequence ID" value="KAF2100759.1"/>
    <property type="molecule type" value="Genomic_DNA"/>
</dbReference>
<proteinExistence type="predicted"/>
<feature type="region of interest" description="Disordered" evidence="1">
    <location>
        <begin position="379"/>
        <end position="613"/>
    </location>
</feature>
<feature type="compositionally biased region" description="Low complexity" evidence="1">
    <location>
        <begin position="409"/>
        <end position="438"/>
    </location>
</feature>
<feature type="compositionally biased region" description="Low complexity" evidence="1">
    <location>
        <begin position="518"/>
        <end position="546"/>
    </location>
</feature>
<gene>
    <name evidence="2" type="ORF">NA57DRAFT_36859</name>
</gene>
<comment type="caution">
    <text evidence="2">The sequence shown here is derived from an EMBL/GenBank/DDBJ whole genome shotgun (WGS) entry which is preliminary data.</text>
</comment>
<dbReference type="Proteomes" id="UP000799772">
    <property type="component" value="Unassembled WGS sequence"/>
</dbReference>
<reference evidence="2" key="1">
    <citation type="journal article" date="2020" name="Stud. Mycol.">
        <title>101 Dothideomycetes genomes: a test case for predicting lifestyles and emergence of pathogens.</title>
        <authorList>
            <person name="Haridas S."/>
            <person name="Albert R."/>
            <person name="Binder M."/>
            <person name="Bloem J."/>
            <person name="Labutti K."/>
            <person name="Salamov A."/>
            <person name="Andreopoulos B."/>
            <person name="Baker S."/>
            <person name="Barry K."/>
            <person name="Bills G."/>
            <person name="Bluhm B."/>
            <person name="Cannon C."/>
            <person name="Castanera R."/>
            <person name="Culley D."/>
            <person name="Daum C."/>
            <person name="Ezra D."/>
            <person name="Gonzalez J."/>
            <person name="Henrissat B."/>
            <person name="Kuo A."/>
            <person name="Liang C."/>
            <person name="Lipzen A."/>
            <person name="Lutzoni F."/>
            <person name="Magnuson J."/>
            <person name="Mondo S."/>
            <person name="Nolan M."/>
            <person name="Ohm R."/>
            <person name="Pangilinan J."/>
            <person name="Park H.-J."/>
            <person name="Ramirez L."/>
            <person name="Alfaro M."/>
            <person name="Sun H."/>
            <person name="Tritt A."/>
            <person name="Yoshinaga Y."/>
            <person name="Zwiers L.-H."/>
            <person name="Turgeon B."/>
            <person name="Goodwin S."/>
            <person name="Spatafora J."/>
            <person name="Crous P."/>
            <person name="Grigoriev I."/>
        </authorList>
    </citation>
    <scope>NUCLEOTIDE SEQUENCE</scope>
    <source>
        <strain evidence="2">CBS 133067</strain>
    </source>
</reference>
<name>A0A9P4IK28_9PEZI</name>
<organism evidence="2 3">
    <name type="scientific">Rhizodiscina lignyota</name>
    <dbReference type="NCBI Taxonomy" id="1504668"/>
    <lineage>
        <taxon>Eukaryota</taxon>
        <taxon>Fungi</taxon>
        <taxon>Dikarya</taxon>
        <taxon>Ascomycota</taxon>
        <taxon>Pezizomycotina</taxon>
        <taxon>Dothideomycetes</taxon>
        <taxon>Pleosporomycetidae</taxon>
        <taxon>Aulographales</taxon>
        <taxon>Rhizodiscinaceae</taxon>
        <taxon>Rhizodiscina</taxon>
    </lineage>
</organism>
<evidence type="ECO:0008006" key="4">
    <source>
        <dbReference type="Google" id="ProtNLM"/>
    </source>
</evidence>